<accession>A0A2C9D3A7</accession>
<dbReference type="AlphaFoldDB" id="A0A2C9D3A7"/>
<sequence length="128" mass="14452">MDSPLIERLVSELNYPLVNAENLDTLLSQQGERVLFLTGDPVKNLETNDLAVILPELARTFAGRLNPAVVDRSIEQSLRERFDVWPVPSLIFFKDGEKRGAIAKVRDWADYLAEIEAILDRPTPQAVH</sequence>
<reference evidence="4" key="1">
    <citation type="submission" date="2017-09" db="EMBL/GenBank/DDBJ databases">
        <title>Genome sequence of Nannocystis excedens DSM 71.</title>
        <authorList>
            <person name="Blom J."/>
        </authorList>
    </citation>
    <scope>NUCLEOTIDE SEQUENCE [LARGE SCALE GENOMIC DNA]</scope>
    <source>
        <strain evidence="4">type strain: E19</strain>
    </source>
</reference>
<keyword evidence="4" id="KW-1185">Reference proteome</keyword>
<dbReference type="RefSeq" id="WP_099553903.1">
    <property type="nucleotide sequence ID" value="NZ_LT960614.1"/>
</dbReference>
<evidence type="ECO:0000256" key="1">
    <source>
        <dbReference type="ARBA" id="ARBA00009004"/>
    </source>
</evidence>
<dbReference type="Proteomes" id="UP000223606">
    <property type="component" value="Chromosome 1"/>
</dbReference>
<protein>
    <recommendedName>
        <fullName evidence="2">Hydrogenase expression/formation protein</fullName>
    </recommendedName>
</protein>
<evidence type="ECO:0000313" key="3">
    <source>
        <dbReference type="EMBL" id="SON53955.1"/>
    </source>
</evidence>
<gene>
    <name evidence="3" type="primary">hyaE</name>
    <name evidence="3" type="ORF">HDIA_0414</name>
</gene>
<dbReference type="PIRSF" id="PIRSF038934">
    <property type="entry name" value="HyaE_HupG"/>
    <property type="match status" value="1"/>
</dbReference>
<dbReference type="Gene3D" id="3.40.30.10">
    <property type="entry name" value="Glutaredoxin"/>
    <property type="match status" value="1"/>
</dbReference>
<dbReference type="KEGG" id="hdi:HDIA_0414"/>
<evidence type="ECO:0000313" key="4">
    <source>
        <dbReference type="Proteomes" id="UP000223606"/>
    </source>
</evidence>
<dbReference type="InterPro" id="IPR036249">
    <property type="entry name" value="Thioredoxin-like_sf"/>
</dbReference>
<evidence type="ECO:0000256" key="2">
    <source>
        <dbReference type="PIRNR" id="PIRNR038934"/>
    </source>
</evidence>
<proteinExistence type="inferred from homology"/>
<comment type="similarity">
    <text evidence="1 2">Belongs to the HupG/HyaE family.</text>
</comment>
<dbReference type="InterPro" id="IPR010893">
    <property type="entry name" value="NiFe-hyd_mat_HyaE"/>
</dbReference>
<organism evidence="3 4">
    <name type="scientific">Hartmannibacter diazotrophicus</name>
    <dbReference type="NCBI Taxonomy" id="1482074"/>
    <lineage>
        <taxon>Bacteria</taxon>
        <taxon>Pseudomonadati</taxon>
        <taxon>Pseudomonadota</taxon>
        <taxon>Alphaproteobacteria</taxon>
        <taxon>Hyphomicrobiales</taxon>
        <taxon>Pleomorphomonadaceae</taxon>
        <taxon>Hartmannibacter</taxon>
    </lineage>
</organism>
<dbReference type="OrthoDB" id="6560050at2"/>
<dbReference type="EMBL" id="LT960614">
    <property type="protein sequence ID" value="SON53955.1"/>
    <property type="molecule type" value="Genomic_DNA"/>
</dbReference>
<name>A0A2C9D3A7_9HYPH</name>
<dbReference type="CDD" id="cd02965">
    <property type="entry name" value="HyaE"/>
    <property type="match status" value="1"/>
</dbReference>
<dbReference type="SUPFAM" id="SSF52833">
    <property type="entry name" value="Thioredoxin-like"/>
    <property type="match status" value="1"/>
</dbReference>
<dbReference type="Pfam" id="PF07449">
    <property type="entry name" value="HyaE"/>
    <property type="match status" value="1"/>
</dbReference>